<reference evidence="2 3" key="1">
    <citation type="journal article" date="2018" name="Genome Biol. Evol.">
        <title>Multiple Roots of Fruiting Body Formation in Amoebozoa.</title>
        <authorList>
            <person name="Hillmann F."/>
            <person name="Forbes G."/>
            <person name="Novohradska S."/>
            <person name="Ferling I."/>
            <person name="Riege K."/>
            <person name="Groth M."/>
            <person name="Westermann M."/>
            <person name="Marz M."/>
            <person name="Spaller T."/>
            <person name="Winckler T."/>
            <person name="Schaap P."/>
            <person name="Glockner G."/>
        </authorList>
    </citation>
    <scope>NUCLEOTIDE SEQUENCE [LARGE SCALE GENOMIC DNA]</scope>
    <source>
        <strain evidence="2 3">Jena</strain>
    </source>
</reference>
<feature type="region of interest" description="Disordered" evidence="1">
    <location>
        <begin position="1"/>
        <end position="69"/>
    </location>
</feature>
<organism evidence="2 3">
    <name type="scientific">Planoprotostelium fungivorum</name>
    <dbReference type="NCBI Taxonomy" id="1890364"/>
    <lineage>
        <taxon>Eukaryota</taxon>
        <taxon>Amoebozoa</taxon>
        <taxon>Evosea</taxon>
        <taxon>Variosea</taxon>
        <taxon>Cavosteliida</taxon>
        <taxon>Cavosteliaceae</taxon>
        <taxon>Planoprotostelium</taxon>
    </lineage>
</organism>
<evidence type="ECO:0000256" key="1">
    <source>
        <dbReference type="SAM" id="MobiDB-lite"/>
    </source>
</evidence>
<comment type="caution">
    <text evidence="2">The sequence shown here is derived from an EMBL/GenBank/DDBJ whole genome shotgun (WGS) entry which is preliminary data.</text>
</comment>
<protein>
    <submittedName>
        <fullName evidence="2">Uncharacterized protein</fullName>
    </submittedName>
</protein>
<evidence type="ECO:0000313" key="2">
    <source>
        <dbReference type="EMBL" id="PRP80051.1"/>
    </source>
</evidence>
<sequence length="136" mass="15424">MAVSQATTSSERTQFGGKLTFQHRGVPNHPRPRESASFISNISARQSVTDDDQEQGHEDTFYGHRPTHDYGCRSITKGLPKSMSKMNAKNDEFSLELATAREFHQLTEDEDEEDNQYVVVVNRTGNRVLRIVQINV</sequence>
<gene>
    <name evidence="2" type="ORF">PROFUN_10734</name>
</gene>
<keyword evidence="3" id="KW-1185">Reference proteome</keyword>
<dbReference type="Proteomes" id="UP000241769">
    <property type="component" value="Unassembled WGS sequence"/>
</dbReference>
<feature type="compositionally biased region" description="Basic and acidic residues" evidence="1">
    <location>
        <begin position="54"/>
        <end position="69"/>
    </location>
</feature>
<dbReference type="InParanoid" id="A0A2P6N7Y1"/>
<dbReference type="EMBL" id="MDYQ01000162">
    <property type="protein sequence ID" value="PRP80051.1"/>
    <property type="molecule type" value="Genomic_DNA"/>
</dbReference>
<dbReference type="AlphaFoldDB" id="A0A2P6N7Y1"/>
<accession>A0A2P6N7Y1</accession>
<feature type="compositionally biased region" description="Polar residues" evidence="1">
    <location>
        <begin position="1"/>
        <end position="13"/>
    </location>
</feature>
<feature type="compositionally biased region" description="Polar residues" evidence="1">
    <location>
        <begin position="37"/>
        <end position="47"/>
    </location>
</feature>
<evidence type="ECO:0000313" key="3">
    <source>
        <dbReference type="Proteomes" id="UP000241769"/>
    </source>
</evidence>
<proteinExistence type="predicted"/>
<name>A0A2P6N7Y1_9EUKA</name>